<protein>
    <submittedName>
        <fullName evidence="8">Uncharacterized protein</fullName>
    </submittedName>
</protein>
<keyword evidence="6" id="KW-0408">Iron</keyword>
<comment type="cofactor">
    <cofactor evidence="1">
        <name>[4Fe-4S] cluster</name>
        <dbReference type="ChEBI" id="CHEBI:49883"/>
    </cofactor>
</comment>
<accession>A0A6S6R5T5</accession>
<dbReference type="SUPFAM" id="SSF102114">
    <property type="entry name" value="Radical SAM enzymes"/>
    <property type="match status" value="1"/>
</dbReference>
<dbReference type="SFLD" id="SFLDS00029">
    <property type="entry name" value="Radical_SAM"/>
    <property type="match status" value="1"/>
</dbReference>
<evidence type="ECO:0000256" key="1">
    <source>
        <dbReference type="ARBA" id="ARBA00001966"/>
    </source>
</evidence>
<dbReference type="InterPro" id="IPR023885">
    <property type="entry name" value="4Fe4S-binding_SPASM_dom"/>
</dbReference>
<dbReference type="PANTHER" id="PTHR11228">
    <property type="entry name" value="RADICAL SAM DOMAIN PROTEIN"/>
    <property type="match status" value="1"/>
</dbReference>
<sequence>MSKLKDIHTVELGKRTILIDSVEEICISVNTEYYKECEVENSYSIINRILKEQSELKRKRVAQVNTVYLFITNNCNLSCTFCSMRSNKKEEINSFELTVDTLMNNIVPMINEIKPRRIIISGGEPFIHNEIAELIDCIYTKTEAQVIVQSNGLLLNDTIINRIAGRVNRVEISTAHFSNCTENLITFIQRMNVIKTEVTLSFVYNNNDSAMYQILDIAANQNTDFIFNFVSSTGSALDDNIKIMSSEEKLQVYLCIAKYIIAKKYTCTKLAQIFFRNIQVQKQCSALGRALVIFPDGNIYICHSLANREFRVGDINTDSTKMILKKWNELIKQMDVKKLFHVELKEYCEDCKFKYLCGGGCGAEQFNHVKIDCMLQKVIITYNLLIYNSKCSNLQNINSFVKFCEEKQYLKYIV</sequence>
<organism evidence="8 9">
    <name type="scientific">Anaerocolumna cellulosilytica</name>
    <dbReference type="NCBI Taxonomy" id="433286"/>
    <lineage>
        <taxon>Bacteria</taxon>
        <taxon>Bacillati</taxon>
        <taxon>Bacillota</taxon>
        <taxon>Clostridia</taxon>
        <taxon>Lachnospirales</taxon>
        <taxon>Lachnospiraceae</taxon>
        <taxon>Anaerocolumna</taxon>
    </lineage>
</organism>
<dbReference type="GO" id="GO:0016491">
    <property type="term" value="F:oxidoreductase activity"/>
    <property type="evidence" value="ECO:0007669"/>
    <property type="project" value="UniProtKB-KW"/>
</dbReference>
<dbReference type="AlphaFoldDB" id="A0A6S6R5T5"/>
<gene>
    <name evidence="8" type="ORF">acsn021_23710</name>
</gene>
<evidence type="ECO:0000256" key="2">
    <source>
        <dbReference type="ARBA" id="ARBA00022485"/>
    </source>
</evidence>
<keyword evidence="4" id="KW-0479">Metal-binding</keyword>
<keyword evidence="2" id="KW-0004">4Fe-4S</keyword>
<dbReference type="InterPro" id="IPR013785">
    <property type="entry name" value="Aldolase_TIM"/>
</dbReference>
<dbReference type="PROSITE" id="PS51918">
    <property type="entry name" value="RADICAL_SAM"/>
    <property type="match status" value="1"/>
</dbReference>
<proteinExistence type="predicted"/>
<keyword evidence="7" id="KW-0411">Iron-sulfur</keyword>
<dbReference type="Pfam" id="PF13186">
    <property type="entry name" value="SPASM"/>
    <property type="match status" value="1"/>
</dbReference>
<dbReference type="EMBL" id="AP023367">
    <property type="protein sequence ID" value="BCJ94802.1"/>
    <property type="molecule type" value="Genomic_DNA"/>
</dbReference>
<dbReference type="SFLD" id="SFLDG01067">
    <property type="entry name" value="SPASM/twitch_domain_containing"/>
    <property type="match status" value="1"/>
</dbReference>
<evidence type="ECO:0000313" key="8">
    <source>
        <dbReference type="EMBL" id="BCJ94802.1"/>
    </source>
</evidence>
<dbReference type="RefSeq" id="WP_184089105.1">
    <property type="nucleotide sequence ID" value="NZ_AP023367.1"/>
</dbReference>
<dbReference type="KEGG" id="acel:acsn021_23710"/>
<dbReference type="InterPro" id="IPR000385">
    <property type="entry name" value="MoaA_NifB_PqqE_Fe-S-bd_CS"/>
</dbReference>
<dbReference type="Proteomes" id="UP000515561">
    <property type="component" value="Chromosome"/>
</dbReference>
<dbReference type="CDD" id="cd01335">
    <property type="entry name" value="Radical_SAM"/>
    <property type="match status" value="1"/>
</dbReference>
<dbReference type="PROSITE" id="PS01305">
    <property type="entry name" value="MOAA_NIFB_PQQE"/>
    <property type="match status" value="1"/>
</dbReference>
<evidence type="ECO:0000256" key="4">
    <source>
        <dbReference type="ARBA" id="ARBA00022723"/>
    </source>
</evidence>
<dbReference type="GO" id="GO:0051539">
    <property type="term" value="F:4 iron, 4 sulfur cluster binding"/>
    <property type="evidence" value="ECO:0007669"/>
    <property type="project" value="UniProtKB-KW"/>
</dbReference>
<dbReference type="Gene3D" id="3.20.20.70">
    <property type="entry name" value="Aldolase class I"/>
    <property type="match status" value="1"/>
</dbReference>
<dbReference type="GO" id="GO:0046872">
    <property type="term" value="F:metal ion binding"/>
    <property type="evidence" value="ECO:0007669"/>
    <property type="project" value="UniProtKB-KW"/>
</dbReference>
<dbReference type="NCBIfam" id="TIGR04085">
    <property type="entry name" value="rSAM_more_4Fe4S"/>
    <property type="match status" value="1"/>
</dbReference>
<dbReference type="Pfam" id="PF04055">
    <property type="entry name" value="Radical_SAM"/>
    <property type="match status" value="1"/>
</dbReference>
<keyword evidence="3" id="KW-0949">S-adenosyl-L-methionine</keyword>
<evidence type="ECO:0000256" key="3">
    <source>
        <dbReference type="ARBA" id="ARBA00022691"/>
    </source>
</evidence>
<reference evidence="8 9" key="1">
    <citation type="journal article" date="2016" name="Int. J. Syst. Evol. Microbiol.">
        <title>Descriptions of Anaerotaenia torta gen. nov., sp. nov. and Anaerocolumna cellulosilytica gen. nov., sp. nov. isolated from a methanogenic reactor of cattle waste.</title>
        <authorList>
            <person name="Uek A."/>
            <person name="Ohtaki Y."/>
            <person name="Kaku N."/>
            <person name="Ueki K."/>
        </authorList>
    </citation>
    <scope>NUCLEOTIDE SEQUENCE [LARGE SCALE GENOMIC DNA]</scope>
    <source>
        <strain evidence="8 9">SN021</strain>
    </source>
</reference>
<keyword evidence="5" id="KW-0560">Oxidoreductase</keyword>
<name>A0A6S6R5T5_9FIRM</name>
<evidence type="ECO:0000256" key="6">
    <source>
        <dbReference type="ARBA" id="ARBA00023004"/>
    </source>
</evidence>
<evidence type="ECO:0000313" key="9">
    <source>
        <dbReference type="Proteomes" id="UP000515561"/>
    </source>
</evidence>
<keyword evidence="9" id="KW-1185">Reference proteome</keyword>
<dbReference type="InterPro" id="IPR007197">
    <property type="entry name" value="rSAM"/>
</dbReference>
<evidence type="ECO:0000256" key="7">
    <source>
        <dbReference type="ARBA" id="ARBA00023014"/>
    </source>
</evidence>
<evidence type="ECO:0000256" key="5">
    <source>
        <dbReference type="ARBA" id="ARBA00023002"/>
    </source>
</evidence>
<dbReference type="InterPro" id="IPR050377">
    <property type="entry name" value="Radical_SAM_PqqE_MftC-like"/>
</dbReference>
<dbReference type="PANTHER" id="PTHR11228:SF7">
    <property type="entry name" value="PQQA PEPTIDE CYCLASE"/>
    <property type="match status" value="1"/>
</dbReference>
<dbReference type="InterPro" id="IPR058240">
    <property type="entry name" value="rSAM_sf"/>
</dbReference>